<gene>
    <name evidence="6" type="ORF">HS961_18295</name>
</gene>
<dbReference type="Gene3D" id="3.40.190.290">
    <property type="match status" value="1"/>
</dbReference>
<dbReference type="InterPro" id="IPR036390">
    <property type="entry name" value="WH_DNA-bd_sf"/>
</dbReference>
<dbReference type="Gene3D" id="1.10.10.10">
    <property type="entry name" value="Winged helix-like DNA-binding domain superfamily/Winged helix DNA-binding domain"/>
    <property type="match status" value="1"/>
</dbReference>
<dbReference type="GO" id="GO:0043565">
    <property type="term" value="F:sequence-specific DNA binding"/>
    <property type="evidence" value="ECO:0007669"/>
    <property type="project" value="TreeGrafter"/>
</dbReference>
<dbReference type="FunFam" id="1.10.10.10:FF:000001">
    <property type="entry name" value="LysR family transcriptional regulator"/>
    <property type="match status" value="1"/>
</dbReference>
<evidence type="ECO:0000256" key="1">
    <source>
        <dbReference type="ARBA" id="ARBA00009437"/>
    </source>
</evidence>
<keyword evidence="3" id="KW-0238">DNA-binding</keyword>
<keyword evidence="2" id="KW-0805">Transcription regulation</keyword>
<dbReference type="SUPFAM" id="SSF53850">
    <property type="entry name" value="Periplasmic binding protein-like II"/>
    <property type="match status" value="1"/>
</dbReference>
<keyword evidence="4" id="KW-0804">Transcription</keyword>
<dbReference type="RefSeq" id="WP_182324441.1">
    <property type="nucleotide sequence ID" value="NZ_CP058554.1"/>
</dbReference>
<dbReference type="GO" id="GO:0006351">
    <property type="term" value="P:DNA-templated transcription"/>
    <property type="evidence" value="ECO:0007669"/>
    <property type="project" value="TreeGrafter"/>
</dbReference>
<evidence type="ECO:0000256" key="3">
    <source>
        <dbReference type="ARBA" id="ARBA00023125"/>
    </source>
</evidence>
<dbReference type="InterPro" id="IPR005119">
    <property type="entry name" value="LysR_subst-bd"/>
</dbReference>
<dbReference type="CDD" id="cd08422">
    <property type="entry name" value="PBP2_CrgA_like"/>
    <property type="match status" value="1"/>
</dbReference>
<dbReference type="Pfam" id="PF00126">
    <property type="entry name" value="HTH_1"/>
    <property type="match status" value="1"/>
</dbReference>
<reference evidence="6 7" key="1">
    <citation type="journal article" date="2020" name="G3 (Bethesda)">
        <title>CeMbio - The Caenorhabditis elegans Microbiome Resource.</title>
        <authorList>
            <person name="Dirksen P."/>
            <person name="Assie A."/>
            <person name="Zimmermann J."/>
            <person name="Zhang F."/>
            <person name="Tietje A.M."/>
            <person name="Marsh S.A."/>
            <person name="Felix M.A."/>
            <person name="Shapira M."/>
            <person name="Kaleta C."/>
            <person name="Schulenburg H."/>
            <person name="Samuel B."/>
        </authorList>
    </citation>
    <scope>NUCLEOTIDE SEQUENCE [LARGE SCALE GENOMIC DNA]</scope>
    <source>
        <strain evidence="6 7">BIGb0172</strain>
    </source>
</reference>
<accession>A0A7G5EKV3</accession>
<sequence length="308" mass="33901">MNRIALSTQLHRVQTFLAVVELGSYTKAADYLSISKAMASLHVKALEEALAVTLLLRSTRSIALTEAGQDFYDEFKELVGQLENKFEMAMQGRKRIAGTLRLSTTGEYGERFILPLVARFVQQYPAISIRYDTNSSLSDLIAEKLDLVVRLGSLADSDFKSRKLDDYDILLVASPALLKKHPVRQPADLAQLPWIANSNLQSPTQWTLRGPQNKSTEVKGSAAHHANTSAAIRLMALSSMGVAVLPAWLIEQDLHSGALQQLLPGYSLPRQSISAVFPNSSHLPHKTRAFIDFLSKNLGPSAKRPALV</sequence>
<dbReference type="SUPFAM" id="SSF46785">
    <property type="entry name" value="Winged helix' DNA-binding domain"/>
    <property type="match status" value="1"/>
</dbReference>
<dbReference type="PANTHER" id="PTHR30537:SF66">
    <property type="entry name" value="IRON-REGULATED VIRULENCE REGULATORY PROTEIN IRGB"/>
    <property type="match status" value="1"/>
</dbReference>
<dbReference type="KEGG" id="cpis:HS961_18295"/>
<feature type="domain" description="HTH lysR-type" evidence="5">
    <location>
        <begin position="8"/>
        <end position="65"/>
    </location>
</feature>
<organism evidence="6 7">
    <name type="scientific">Comamonas piscis</name>
    <dbReference type="NCBI Taxonomy" id="1562974"/>
    <lineage>
        <taxon>Bacteria</taxon>
        <taxon>Pseudomonadati</taxon>
        <taxon>Pseudomonadota</taxon>
        <taxon>Betaproteobacteria</taxon>
        <taxon>Burkholderiales</taxon>
        <taxon>Comamonadaceae</taxon>
        <taxon>Comamonas</taxon>
    </lineage>
</organism>
<evidence type="ECO:0000256" key="2">
    <source>
        <dbReference type="ARBA" id="ARBA00023015"/>
    </source>
</evidence>
<dbReference type="PROSITE" id="PS50931">
    <property type="entry name" value="HTH_LYSR"/>
    <property type="match status" value="1"/>
</dbReference>
<dbReference type="Proteomes" id="UP000515240">
    <property type="component" value="Chromosome"/>
</dbReference>
<dbReference type="Pfam" id="PF03466">
    <property type="entry name" value="LysR_substrate"/>
    <property type="match status" value="1"/>
</dbReference>
<dbReference type="EMBL" id="CP058554">
    <property type="protein sequence ID" value="QMV74628.1"/>
    <property type="molecule type" value="Genomic_DNA"/>
</dbReference>
<protein>
    <submittedName>
        <fullName evidence="6">LysR family transcriptional regulator</fullName>
    </submittedName>
</protein>
<name>A0A7G5EKV3_9BURK</name>
<comment type="similarity">
    <text evidence="1">Belongs to the LysR transcriptional regulatory family.</text>
</comment>
<evidence type="ECO:0000259" key="5">
    <source>
        <dbReference type="PROSITE" id="PS50931"/>
    </source>
</evidence>
<keyword evidence="7" id="KW-1185">Reference proteome</keyword>
<evidence type="ECO:0000313" key="6">
    <source>
        <dbReference type="EMBL" id="QMV74628.1"/>
    </source>
</evidence>
<dbReference type="InterPro" id="IPR036388">
    <property type="entry name" value="WH-like_DNA-bd_sf"/>
</dbReference>
<dbReference type="AlphaFoldDB" id="A0A7G5EKV3"/>
<evidence type="ECO:0000313" key="7">
    <source>
        <dbReference type="Proteomes" id="UP000515240"/>
    </source>
</evidence>
<dbReference type="InterPro" id="IPR058163">
    <property type="entry name" value="LysR-type_TF_proteobact-type"/>
</dbReference>
<evidence type="ECO:0000256" key="4">
    <source>
        <dbReference type="ARBA" id="ARBA00023163"/>
    </source>
</evidence>
<dbReference type="PANTHER" id="PTHR30537">
    <property type="entry name" value="HTH-TYPE TRANSCRIPTIONAL REGULATOR"/>
    <property type="match status" value="1"/>
</dbReference>
<proteinExistence type="inferred from homology"/>
<dbReference type="GO" id="GO:0003700">
    <property type="term" value="F:DNA-binding transcription factor activity"/>
    <property type="evidence" value="ECO:0007669"/>
    <property type="project" value="InterPro"/>
</dbReference>
<dbReference type="InterPro" id="IPR000847">
    <property type="entry name" value="LysR_HTH_N"/>
</dbReference>